<keyword evidence="1" id="KW-0732">Signal</keyword>
<dbReference type="AlphaFoldDB" id="A0A1M4SGK8"/>
<keyword evidence="3" id="KW-1185">Reference proteome</keyword>
<dbReference type="Pfam" id="PF12389">
    <property type="entry name" value="Peptidase_M73"/>
    <property type="match status" value="1"/>
</dbReference>
<sequence length="218" mass="24336">MKKNKIAALALSGALLVGATALGTFAYFNDTAKTSNNLVVTTGTLRLGSEESDWYVCDLSDGDSKNETDLKTESKKLDENKFENVRPGDTFKKYSKFKNNGTLKQRLTFNIDELNNAVLAKDINGNKILVSDIFDIKYAYFNTSDEENATSSPEVTLEDNKYYILNPNESITMGIEMKFKKEIPNVVKNIDVQGIEFDLEETTKNTITVIADQLNKGK</sequence>
<evidence type="ECO:0000313" key="3">
    <source>
        <dbReference type="Proteomes" id="UP000184035"/>
    </source>
</evidence>
<dbReference type="NCBIfam" id="TIGR04088">
    <property type="entry name" value="cognate_SipW"/>
    <property type="match status" value="1"/>
</dbReference>
<dbReference type="InterPro" id="IPR023833">
    <property type="entry name" value="Signal_pept_SipW-depend-type"/>
</dbReference>
<accession>A0A1M4SGK8</accession>
<dbReference type="STRING" id="1533.SAMN05443638_10122"/>
<dbReference type="RefSeq" id="WP_072892197.1">
    <property type="nucleotide sequence ID" value="NZ_FQVM01000001.1"/>
</dbReference>
<dbReference type="Proteomes" id="UP000184035">
    <property type="component" value="Unassembled WGS sequence"/>
</dbReference>
<feature type="signal peptide" evidence="1">
    <location>
        <begin position="1"/>
        <end position="26"/>
    </location>
</feature>
<evidence type="ECO:0000256" key="1">
    <source>
        <dbReference type="SAM" id="SignalP"/>
    </source>
</evidence>
<reference evidence="2 3" key="1">
    <citation type="submission" date="2016-11" db="EMBL/GenBank/DDBJ databases">
        <authorList>
            <person name="Jaros S."/>
            <person name="Januszkiewicz K."/>
            <person name="Wedrychowicz H."/>
        </authorList>
    </citation>
    <scope>NUCLEOTIDE SEQUENCE [LARGE SCALE GENOMIC DNA]</scope>
    <source>
        <strain evidence="2 3">DSM 2631</strain>
    </source>
</reference>
<feature type="chain" id="PRO_5013313603" evidence="1">
    <location>
        <begin position="27"/>
        <end position="218"/>
    </location>
</feature>
<evidence type="ECO:0000313" key="2">
    <source>
        <dbReference type="EMBL" id="SHE31404.1"/>
    </source>
</evidence>
<proteinExistence type="predicted"/>
<protein>
    <submittedName>
        <fullName evidence="2">SipW-cognate class signal peptide</fullName>
    </submittedName>
</protein>
<organism evidence="2 3">
    <name type="scientific">Clostridium fallax</name>
    <dbReference type="NCBI Taxonomy" id="1533"/>
    <lineage>
        <taxon>Bacteria</taxon>
        <taxon>Bacillati</taxon>
        <taxon>Bacillota</taxon>
        <taxon>Clostridia</taxon>
        <taxon>Eubacteriales</taxon>
        <taxon>Clostridiaceae</taxon>
        <taxon>Clostridium</taxon>
    </lineage>
</organism>
<name>A0A1M4SGK8_9CLOT</name>
<dbReference type="InterPro" id="IPR022121">
    <property type="entry name" value="Peptidase_M73_camelysin"/>
</dbReference>
<gene>
    <name evidence="2" type="ORF">SAMN05443638_10122</name>
</gene>
<dbReference type="OrthoDB" id="2156977at2"/>
<dbReference type="EMBL" id="FQVM01000001">
    <property type="protein sequence ID" value="SHE31404.1"/>
    <property type="molecule type" value="Genomic_DNA"/>
</dbReference>